<keyword evidence="2" id="KW-0732">Signal</keyword>
<organism evidence="3 4">
    <name type="scientific">Artemia franciscana</name>
    <name type="common">Brine shrimp</name>
    <name type="synonym">Artemia sanfranciscana</name>
    <dbReference type="NCBI Taxonomy" id="6661"/>
    <lineage>
        <taxon>Eukaryota</taxon>
        <taxon>Metazoa</taxon>
        <taxon>Ecdysozoa</taxon>
        <taxon>Arthropoda</taxon>
        <taxon>Crustacea</taxon>
        <taxon>Branchiopoda</taxon>
        <taxon>Anostraca</taxon>
        <taxon>Artemiidae</taxon>
        <taxon>Artemia</taxon>
    </lineage>
</organism>
<reference evidence="3" key="1">
    <citation type="submission" date="2023-07" db="EMBL/GenBank/DDBJ databases">
        <title>Chromosome-level genome assembly of Artemia franciscana.</title>
        <authorList>
            <person name="Jo E."/>
        </authorList>
    </citation>
    <scope>NUCLEOTIDE SEQUENCE</scope>
    <source>
        <tissue evidence="3">Whole body</tissue>
    </source>
</reference>
<accession>A0AA88L8N3</accession>
<evidence type="ECO:0000256" key="2">
    <source>
        <dbReference type="SAM" id="SignalP"/>
    </source>
</evidence>
<evidence type="ECO:0000313" key="4">
    <source>
        <dbReference type="Proteomes" id="UP001187531"/>
    </source>
</evidence>
<name>A0AA88L8N3_ARTSF</name>
<dbReference type="AlphaFoldDB" id="A0AA88L8N3"/>
<protein>
    <submittedName>
        <fullName evidence="3">Uncharacterized protein</fullName>
    </submittedName>
</protein>
<evidence type="ECO:0000313" key="3">
    <source>
        <dbReference type="EMBL" id="KAK2716486.1"/>
    </source>
</evidence>
<dbReference type="EMBL" id="JAVRJZ010000011">
    <property type="protein sequence ID" value="KAK2716486.1"/>
    <property type="molecule type" value="Genomic_DNA"/>
</dbReference>
<feature type="chain" id="PRO_5041692800" evidence="2">
    <location>
        <begin position="16"/>
        <end position="142"/>
    </location>
</feature>
<dbReference type="Proteomes" id="UP001187531">
    <property type="component" value="Unassembled WGS sequence"/>
</dbReference>
<gene>
    <name evidence="3" type="ORF">QYM36_006839</name>
</gene>
<comment type="caution">
    <text evidence="3">The sequence shown here is derived from an EMBL/GenBank/DDBJ whole genome shotgun (WGS) entry which is preliminary data.</text>
</comment>
<proteinExistence type="predicted"/>
<evidence type="ECO:0000256" key="1">
    <source>
        <dbReference type="SAM" id="MobiDB-lite"/>
    </source>
</evidence>
<sequence length="142" mass="15971">MIMIALICFSVIVLAAMGMACDDIIHLCDTATTGVDSDINTALQTEFDHLVEAKDFSEPLYNQIESDRKIVLNDRHYENESKKAEIESDRLSHRTFQKFEESLEASAKNSRNGEAGYTDYNSGYNSGYNGVYPGNSMQVDFY</sequence>
<keyword evidence="4" id="KW-1185">Reference proteome</keyword>
<feature type="signal peptide" evidence="2">
    <location>
        <begin position="1"/>
        <end position="15"/>
    </location>
</feature>
<feature type="region of interest" description="Disordered" evidence="1">
    <location>
        <begin position="103"/>
        <end position="124"/>
    </location>
</feature>